<protein>
    <submittedName>
        <fullName evidence="2">Polysaccharide pyruvyl transferase family protein</fullName>
    </submittedName>
</protein>
<dbReference type="RefSeq" id="WP_195511307.1">
    <property type="nucleotide sequence ID" value="NZ_JADMQL010000017.1"/>
</dbReference>
<dbReference type="AlphaFoldDB" id="A0AAW8VLA6"/>
<gene>
    <name evidence="2" type="ORF">RO785_19005</name>
</gene>
<dbReference type="Proteomes" id="UP001266995">
    <property type="component" value="Unassembled WGS sequence"/>
</dbReference>
<dbReference type="PANTHER" id="PTHR36836">
    <property type="entry name" value="COLANIC ACID BIOSYNTHESIS PROTEIN WCAK"/>
    <property type="match status" value="1"/>
</dbReference>
<name>A0AAW8VLA6_9BACE</name>
<proteinExistence type="predicted"/>
<comment type="caution">
    <text evidence="2">The sequence shown here is derived from an EMBL/GenBank/DDBJ whole genome shotgun (WGS) entry which is preliminary data.</text>
</comment>
<evidence type="ECO:0000259" key="1">
    <source>
        <dbReference type="Pfam" id="PF04230"/>
    </source>
</evidence>
<dbReference type="EMBL" id="JAVSNH010000001">
    <property type="protein sequence ID" value="MDT4513063.1"/>
    <property type="molecule type" value="Genomic_DNA"/>
</dbReference>
<evidence type="ECO:0000313" key="3">
    <source>
        <dbReference type="Proteomes" id="UP001266995"/>
    </source>
</evidence>
<dbReference type="Pfam" id="PF04230">
    <property type="entry name" value="PS_pyruv_trans"/>
    <property type="match status" value="1"/>
</dbReference>
<accession>A0AAW8VLA6</accession>
<evidence type="ECO:0000313" key="2">
    <source>
        <dbReference type="EMBL" id="MDT4513063.1"/>
    </source>
</evidence>
<reference evidence="2" key="1">
    <citation type="submission" date="2023-08" db="EMBL/GenBank/DDBJ databases">
        <title>Reintroducing virulent viruses to syntetic microbiomes.</title>
        <authorList>
            <person name="Wilde J."/>
            <person name="Boyes R."/>
            <person name="Robinson A.V."/>
            <person name="Daisley B.A."/>
            <person name="Allen-Vercoe E."/>
        </authorList>
    </citation>
    <scope>NUCLEOTIDE SEQUENCE</scope>
    <source>
        <strain evidence="2">225I_12FAA</strain>
    </source>
</reference>
<dbReference type="PANTHER" id="PTHR36836:SF1">
    <property type="entry name" value="COLANIC ACID BIOSYNTHESIS PROTEIN WCAK"/>
    <property type="match status" value="1"/>
</dbReference>
<organism evidence="2 3">
    <name type="scientific">Bacteroides cellulosilyticus</name>
    <dbReference type="NCBI Taxonomy" id="246787"/>
    <lineage>
        <taxon>Bacteria</taxon>
        <taxon>Pseudomonadati</taxon>
        <taxon>Bacteroidota</taxon>
        <taxon>Bacteroidia</taxon>
        <taxon>Bacteroidales</taxon>
        <taxon>Bacteroidaceae</taxon>
        <taxon>Bacteroides</taxon>
    </lineage>
</organism>
<dbReference type="GO" id="GO:0016740">
    <property type="term" value="F:transferase activity"/>
    <property type="evidence" value="ECO:0007669"/>
    <property type="project" value="UniProtKB-KW"/>
</dbReference>
<keyword evidence="2" id="KW-0808">Transferase</keyword>
<feature type="domain" description="Polysaccharide pyruvyl transferase" evidence="1">
    <location>
        <begin position="13"/>
        <end position="321"/>
    </location>
</feature>
<dbReference type="InterPro" id="IPR007345">
    <property type="entry name" value="Polysacch_pyruvyl_Trfase"/>
</dbReference>
<sequence length="393" mass="45034">MKIYFPIHFDGGNRGCEAIAKGTALLLDKPKEELVGLCRDVRLDKRLKVDKFVSLWKRPLWILIFNKFYCKLMSFIMKDKIKFNQLRFRHHYDVFLNNMKTGDVLFSTGGDMMCYANNEVIYTNDKIHERGLKSVLWGCSIGKANLTPEKIATLKRFSLIYARESLTAIMLKQELKLNNVVTFPDPAFVLEPEEVDLPDCFTQGSVIGLNISNYVLGGFDFESQLGKDIVQFVETIISSTNKSILLIPHVMWRRQDDRIVSRKLFDIYKHTGRVYLLDSASLNYCQIRYVISKCSIFIGARTHAVISAYSTCVPCVALGYSIKSKGIAKDLSMPIETVVDSKNYQQGSFMKAYDFVDNHMDELKEKLKTIIPEYKESTYGIRKVLSKVFCNAD</sequence>